<feature type="domain" description="Transglycosylase SLT" evidence="1">
    <location>
        <begin position="363"/>
        <end position="449"/>
    </location>
</feature>
<dbReference type="RefSeq" id="WP_005204948.1">
    <property type="nucleotide sequence ID" value="NZ_KB850072.1"/>
</dbReference>
<protein>
    <recommendedName>
        <fullName evidence="5">Lytic transglycosylase domain-containing protein</fullName>
    </recommendedName>
</protein>
<comment type="caution">
    <text evidence="3">The sequence shown here is derived from an EMBL/GenBank/DDBJ whole genome shotgun (WGS) entry which is preliminary data.</text>
</comment>
<dbReference type="Proteomes" id="UP000013084">
    <property type="component" value="Unassembled WGS sequence"/>
</dbReference>
<dbReference type="OrthoDB" id="9814088at2"/>
<dbReference type="PATRIC" id="fig|1217700.3.peg.3170"/>
<dbReference type="EMBL" id="APRN01000038">
    <property type="protein sequence ID" value="ENX56159.1"/>
    <property type="molecule type" value="Genomic_DNA"/>
</dbReference>
<reference evidence="3 4" key="1">
    <citation type="submission" date="2013-02" db="EMBL/GenBank/DDBJ databases">
        <title>The Genome Sequence of Acinetobacter sp. CIP 70.18.</title>
        <authorList>
            <consortium name="The Broad Institute Genome Sequencing Platform"/>
            <consortium name="The Broad Institute Genome Sequencing Center for Infectious Disease"/>
            <person name="Cerqueira G."/>
            <person name="Feldgarden M."/>
            <person name="Courvalin P."/>
            <person name="Perichon B."/>
            <person name="Grillot-Courvalin C."/>
            <person name="Clermont D."/>
            <person name="Rocha E."/>
            <person name="Yoon E.-J."/>
            <person name="Nemec A."/>
            <person name="Walker B."/>
            <person name="Young S.K."/>
            <person name="Zeng Q."/>
            <person name="Gargeya S."/>
            <person name="Fitzgerald M."/>
            <person name="Haas B."/>
            <person name="Abouelleil A."/>
            <person name="Alvarado L."/>
            <person name="Arachchi H.M."/>
            <person name="Berlin A.M."/>
            <person name="Chapman S.B."/>
            <person name="Dewar J."/>
            <person name="Goldberg J."/>
            <person name="Griggs A."/>
            <person name="Gujja S."/>
            <person name="Hansen M."/>
            <person name="Howarth C."/>
            <person name="Imamovic A."/>
            <person name="Larimer J."/>
            <person name="McCowan C."/>
            <person name="Murphy C."/>
            <person name="Neiman D."/>
            <person name="Pearson M."/>
            <person name="Priest M."/>
            <person name="Roberts A."/>
            <person name="Saif S."/>
            <person name="Shea T."/>
            <person name="Sisk P."/>
            <person name="Sykes S."/>
            <person name="Wortman J."/>
            <person name="Nusbaum C."/>
            <person name="Birren B."/>
        </authorList>
    </citation>
    <scope>NUCLEOTIDE SEQUENCE [LARGE SCALE GENOMIC DNA]</scope>
    <source>
        <strain evidence="3 4">CIP 70.18</strain>
    </source>
</reference>
<dbReference type="SUPFAM" id="SSF53955">
    <property type="entry name" value="Lysozyme-like"/>
    <property type="match status" value="1"/>
</dbReference>
<name>N9RDW8_9GAMM</name>
<evidence type="ECO:0000259" key="2">
    <source>
        <dbReference type="Pfam" id="PF18763"/>
    </source>
</evidence>
<proteinExistence type="predicted"/>
<feature type="domain" description="DdrB-like" evidence="2">
    <location>
        <begin position="537"/>
        <end position="665"/>
    </location>
</feature>
<dbReference type="Pfam" id="PF18763">
    <property type="entry name" value="ddrB-ParB"/>
    <property type="match status" value="1"/>
</dbReference>
<evidence type="ECO:0008006" key="5">
    <source>
        <dbReference type="Google" id="ProtNLM"/>
    </source>
</evidence>
<organism evidence="3 4">
    <name type="scientific">Acinetobacter higginsii</name>
    <dbReference type="NCBI Taxonomy" id="70347"/>
    <lineage>
        <taxon>Bacteria</taxon>
        <taxon>Pseudomonadati</taxon>
        <taxon>Pseudomonadota</taxon>
        <taxon>Gammaproteobacteria</taxon>
        <taxon>Moraxellales</taxon>
        <taxon>Moraxellaceae</taxon>
        <taxon>Acinetobacter</taxon>
    </lineage>
</organism>
<dbReference type="HOGENOM" id="CLU_309650_0_0_6"/>
<dbReference type="InterPro" id="IPR008258">
    <property type="entry name" value="Transglycosylase_SLT_dom_1"/>
</dbReference>
<dbReference type="Gene3D" id="1.10.530.10">
    <property type="match status" value="1"/>
</dbReference>
<dbReference type="InterPro" id="IPR041398">
    <property type="entry name" value="DdrB_dom"/>
</dbReference>
<keyword evidence="4" id="KW-1185">Reference proteome</keyword>
<gene>
    <name evidence="3" type="ORF">F902_03256</name>
</gene>
<evidence type="ECO:0000259" key="1">
    <source>
        <dbReference type="Pfam" id="PF01464"/>
    </source>
</evidence>
<dbReference type="AlphaFoldDB" id="N9RDW8"/>
<accession>N9RDW8</accession>
<sequence length="960" mass="103669">MSWLDTFSDDEQQSIEELRNKGITGKPTQQQKEVGLFAGAADSPIRGAGVGFIKVADTLAKPLDFAGDAVSYAVDYAQGNDLPSFSDYRQKAVQQRDELVFQSIEALENKENTGLVGNIGVALGDYLWRGVAGGIAGGVGGAAVLTGGSTGNYQYNKQRRDGVDSYTALQVAGVNAVGDAVATALPLSYGFKGAGGIVKDGVLSIGGATGLLAGMQFTSGEVLKDAGYEKEAKQFEVTKETVLTDLILNSVMFGAARGIQYRNSKLSEDINAEVQRISNDPEARSDVINETLVRNEMDFDNSVSPVHTADPIQQNQHIQNLDIATQQVQMGQPVNVPNNPAGTPRQRTVDFETSALPSNAKTIARKAQADGVDPVVALTIAQLESNFSHTAQPPIGKNGKRLSSAYGLFQPLDGTWKSLGGGDKNNIDEQIRIGLKHIKQANGYIKQQLGRAPVAHEQYLGHLLGPAGAVKVLSADPKAKLIDIVSQYDKKNAADIVNNNGMAGMTVEQAVDKWRRKWNTVSSKYGGENRTTATGTDGSSYDFTYEIKDLNDLITSNDALYAVNPRYPAELQPRDRTREASRQQIESMADDLRPDWLGESPRLSDGAPIVGLDNVVESGNGRTLALNKAYADGKAEVYRRYVNDFANTREWDISGINNPVLVRTRLSDVDRASFARLANESDVAQMSASERAKSDVSRLPDAGLLRLNSDGNINLDGSMDYVRAFVDQLPQSERGAAITPEGRLSQEGKNRIETALTSQAYGDSNLVARLSENIGEEGKTVLNALLRSAPRLSQLASLVNQGGRHANTIAKDLAQAAQKLSDLKANGLRVDDYLSQGQLIDDGLSPGAREFLQVFDQNNRSSKAINDYIKNKIDEVDAMGDPRQGSLFGDTPDDIAFMNVLNDNPNQMVPVKRITEEGVEVETEIPLHQLVSELEMEARQAELDNTATQAAISCALQFGE</sequence>
<dbReference type="Pfam" id="PF01464">
    <property type="entry name" value="SLT"/>
    <property type="match status" value="1"/>
</dbReference>
<dbReference type="InterPro" id="IPR023346">
    <property type="entry name" value="Lysozyme-like_dom_sf"/>
</dbReference>
<evidence type="ECO:0000313" key="3">
    <source>
        <dbReference type="EMBL" id="ENX56159.1"/>
    </source>
</evidence>
<evidence type="ECO:0000313" key="4">
    <source>
        <dbReference type="Proteomes" id="UP000013084"/>
    </source>
</evidence>